<organism evidence="1 2">
    <name type="scientific">Arthrobacter rhombi</name>
    <dbReference type="NCBI Taxonomy" id="71253"/>
    <lineage>
        <taxon>Bacteria</taxon>
        <taxon>Bacillati</taxon>
        <taxon>Actinomycetota</taxon>
        <taxon>Actinomycetes</taxon>
        <taxon>Micrococcales</taxon>
        <taxon>Micrococcaceae</taxon>
        <taxon>Arthrobacter</taxon>
    </lineage>
</organism>
<gene>
    <name evidence="1" type="ORF">FM101_06355</name>
</gene>
<dbReference type="AlphaFoldDB" id="A0A1R4FXZ1"/>
<reference evidence="1 2" key="1">
    <citation type="submission" date="2017-02" db="EMBL/GenBank/DDBJ databases">
        <authorList>
            <person name="Peterson S.W."/>
        </authorList>
    </citation>
    <scope>NUCLEOTIDE SEQUENCE [LARGE SCALE GENOMIC DNA]</scope>
    <source>
        <strain evidence="1 2">B Ar 00.02</strain>
    </source>
</reference>
<accession>A0A1R4FXZ1</accession>
<dbReference type="Proteomes" id="UP000195913">
    <property type="component" value="Unassembled WGS sequence"/>
</dbReference>
<keyword evidence="2" id="KW-1185">Reference proteome</keyword>
<evidence type="ECO:0000313" key="2">
    <source>
        <dbReference type="Proteomes" id="UP000195913"/>
    </source>
</evidence>
<proteinExistence type="predicted"/>
<name>A0A1R4FXZ1_9MICC</name>
<evidence type="ECO:0000313" key="1">
    <source>
        <dbReference type="EMBL" id="SJM60582.1"/>
    </source>
</evidence>
<protein>
    <submittedName>
        <fullName evidence="1">Uncharacterized protein</fullName>
    </submittedName>
</protein>
<dbReference type="EMBL" id="FUHW01000024">
    <property type="protein sequence ID" value="SJM60582.1"/>
    <property type="molecule type" value="Genomic_DNA"/>
</dbReference>
<sequence>MIPAGRCRRIVGHWCFRHGGAAFDRLVTMLHSISTILDSR</sequence>